<keyword evidence="2" id="KW-0472">Membrane</keyword>
<accession>A0A7Z0BM64</accession>
<organism evidence="3 4">
    <name type="scientific">Nocardiopsis sinuspersici</name>
    <dbReference type="NCBI Taxonomy" id="501010"/>
    <lineage>
        <taxon>Bacteria</taxon>
        <taxon>Bacillati</taxon>
        <taxon>Actinomycetota</taxon>
        <taxon>Actinomycetes</taxon>
        <taxon>Streptosporangiales</taxon>
        <taxon>Nocardiopsidaceae</taxon>
        <taxon>Nocardiopsis</taxon>
    </lineage>
</organism>
<feature type="region of interest" description="Disordered" evidence="1">
    <location>
        <begin position="268"/>
        <end position="305"/>
    </location>
</feature>
<reference evidence="3 4" key="1">
    <citation type="submission" date="2020-07" db="EMBL/GenBank/DDBJ databases">
        <title>Sequencing the genomes of 1000 actinobacteria strains.</title>
        <authorList>
            <person name="Klenk H.-P."/>
        </authorList>
    </citation>
    <scope>NUCLEOTIDE SEQUENCE [LARGE SCALE GENOMIC DNA]</scope>
    <source>
        <strain evidence="3 4">DSM 45278</strain>
    </source>
</reference>
<evidence type="ECO:0000313" key="3">
    <source>
        <dbReference type="EMBL" id="NYH54257.1"/>
    </source>
</evidence>
<feature type="compositionally biased region" description="Acidic residues" evidence="1">
    <location>
        <begin position="158"/>
        <end position="167"/>
    </location>
</feature>
<dbReference type="Proteomes" id="UP000584931">
    <property type="component" value="Unassembled WGS sequence"/>
</dbReference>
<comment type="caution">
    <text evidence="3">The sequence shown here is derived from an EMBL/GenBank/DDBJ whole genome shotgun (WGS) entry which is preliminary data.</text>
</comment>
<keyword evidence="2" id="KW-0812">Transmembrane</keyword>
<feature type="compositionally biased region" description="Basic and acidic residues" evidence="1">
    <location>
        <begin position="168"/>
        <end position="191"/>
    </location>
</feature>
<protein>
    <submittedName>
        <fullName evidence="3">Uncharacterized protein</fullName>
    </submittedName>
</protein>
<evidence type="ECO:0000256" key="1">
    <source>
        <dbReference type="SAM" id="MobiDB-lite"/>
    </source>
</evidence>
<keyword evidence="2" id="KW-1133">Transmembrane helix</keyword>
<name>A0A7Z0BM64_9ACTN</name>
<evidence type="ECO:0000256" key="2">
    <source>
        <dbReference type="SAM" id="Phobius"/>
    </source>
</evidence>
<dbReference type="RefSeq" id="WP_179810833.1">
    <property type="nucleotide sequence ID" value="NZ_JACCHL010000001.1"/>
</dbReference>
<feature type="transmembrane region" description="Helical" evidence="2">
    <location>
        <begin position="240"/>
        <end position="263"/>
    </location>
</feature>
<sequence length="305" mass="31919">MSNDTPIQYGEVTATYFWDDGSGINGDTGAPASGEPMQKGLFSSPSWPLGTEGYVVYEGKKAEFFIGDRGPGTPSQNCDVLLDMDGKTFAEITGETWNESSYTVSGGNGHLDVEYYITEWGDGNGTEGAPHPFQQPGNKCEDAVSPIPEEALPQEEQKADEEQESEEPAEKPSEEPSEEPSKEEKAPEKATDGGSGRDAAKQERSEEGAATGGEGGDGGVTAETAANDLSGFDLMGANGVMGGTGLLAVAVIPALLIALLFAWTRRPSGAHAGASDRGRGLTAQSSGRHSLGSRLNSVVDRLRGR</sequence>
<gene>
    <name evidence="3" type="ORF">HNR06_003846</name>
</gene>
<evidence type="ECO:0000313" key="4">
    <source>
        <dbReference type="Proteomes" id="UP000584931"/>
    </source>
</evidence>
<feature type="compositionally biased region" description="Basic and acidic residues" evidence="1">
    <location>
        <begin position="198"/>
        <end position="207"/>
    </location>
</feature>
<feature type="compositionally biased region" description="Gly residues" evidence="1">
    <location>
        <begin position="210"/>
        <end position="219"/>
    </location>
</feature>
<dbReference type="EMBL" id="JACCHL010000001">
    <property type="protein sequence ID" value="NYH54257.1"/>
    <property type="molecule type" value="Genomic_DNA"/>
</dbReference>
<feature type="region of interest" description="Disordered" evidence="1">
    <location>
        <begin position="122"/>
        <end position="224"/>
    </location>
</feature>
<proteinExistence type="predicted"/>
<dbReference type="AlphaFoldDB" id="A0A7Z0BM64"/>
<feature type="compositionally biased region" description="Polar residues" evidence="1">
    <location>
        <begin position="282"/>
        <end position="296"/>
    </location>
</feature>